<dbReference type="AlphaFoldDB" id="A0A1H8ZEL1"/>
<dbReference type="PANTHER" id="PTHR43537">
    <property type="entry name" value="TRANSCRIPTIONAL REGULATOR, GNTR FAMILY"/>
    <property type="match status" value="1"/>
</dbReference>
<dbReference type="Proteomes" id="UP000199647">
    <property type="component" value="Unassembled WGS sequence"/>
</dbReference>
<dbReference type="EMBL" id="FOFG01000001">
    <property type="protein sequence ID" value="SEP62880.1"/>
    <property type="molecule type" value="Genomic_DNA"/>
</dbReference>
<dbReference type="PROSITE" id="PS50949">
    <property type="entry name" value="HTH_GNTR"/>
    <property type="match status" value="1"/>
</dbReference>
<dbReference type="Pfam" id="PF07729">
    <property type="entry name" value="FCD"/>
    <property type="match status" value="1"/>
</dbReference>
<evidence type="ECO:0000256" key="2">
    <source>
        <dbReference type="ARBA" id="ARBA00023125"/>
    </source>
</evidence>
<keyword evidence="6" id="KW-1185">Reference proteome</keyword>
<dbReference type="OrthoDB" id="9788098at2"/>
<dbReference type="SUPFAM" id="SSF46785">
    <property type="entry name" value="Winged helix' DNA-binding domain"/>
    <property type="match status" value="1"/>
</dbReference>
<dbReference type="InterPro" id="IPR011711">
    <property type="entry name" value="GntR_C"/>
</dbReference>
<gene>
    <name evidence="5" type="ORF">SAMN05216548_101132</name>
</gene>
<evidence type="ECO:0000256" key="1">
    <source>
        <dbReference type="ARBA" id="ARBA00023015"/>
    </source>
</evidence>
<dbReference type="GO" id="GO:0003677">
    <property type="term" value="F:DNA binding"/>
    <property type="evidence" value="ECO:0007669"/>
    <property type="project" value="UniProtKB-KW"/>
</dbReference>
<keyword evidence="1" id="KW-0805">Transcription regulation</keyword>
<dbReference type="PANTHER" id="PTHR43537:SF6">
    <property type="entry name" value="HTH-TYPE TRANSCRIPTIONAL REPRESSOR RSPR"/>
    <property type="match status" value="1"/>
</dbReference>
<evidence type="ECO:0000256" key="3">
    <source>
        <dbReference type="ARBA" id="ARBA00023163"/>
    </source>
</evidence>
<dbReference type="Gene3D" id="1.20.120.530">
    <property type="entry name" value="GntR ligand-binding domain-like"/>
    <property type="match status" value="1"/>
</dbReference>
<dbReference type="Gene3D" id="1.10.10.10">
    <property type="entry name" value="Winged helix-like DNA-binding domain superfamily/Winged helix DNA-binding domain"/>
    <property type="match status" value="1"/>
</dbReference>
<reference evidence="5 6" key="1">
    <citation type="submission" date="2016-10" db="EMBL/GenBank/DDBJ databases">
        <authorList>
            <person name="de Groot N.N."/>
        </authorList>
    </citation>
    <scope>NUCLEOTIDE SEQUENCE [LARGE SCALE GENOMIC DNA]</scope>
    <source>
        <strain evidence="5 6">A52C2</strain>
    </source>
</reference>
<dbReference type="SUPFAM" id="SSF48008">
    <property type="entry name" value="GntR ligand-binding domain-like"/>
    <property type="match status" value="1"/>
</dbReference>
<proteinExistence type="predicted"/>
<dbReference type="InterPro" id="IPR036390">
    <property type="entry name" value="WH_DNA-bd_sf"/>
</dbReference>
<evidence type="ECO:0000259" key="4">
    <source>
        <dbReference type="PROSITE" id="PS50949"/>
    </source>
</evidence>
<sequence>MLLDPLDRIRSSEPVARQIRQALHQAIVTMRIRPGEMLSEKDIAARFGVSRQPVREAFIKLGEAGLVRILPQRGTLVVKISRVLVEDARFLRSAVEAAVIREVAQSTDARSLTMLEGNMDHQRRSVEAGDTQTFYFLDNEFHRLLATAAGRITAWGVVEDMKLQMDRVRYLSMSDPAPMHVAMEQHEVIMEAVLARDPDRAEAAMKRHLSEIRLSLNELCEKYPDLFEDQEQADRL</sequence>
<dbReference type="STRING" id="1855383.SAMN05216548_101132"/>
<dbReference type="Pfam" id="PF00392">
    <property type="entry name" value="GntR"/>
    <property type="match status" value="1"/>
</dbReference>
<dbReference type="InterPro" id="IPR036388">
    <property type="entry name" value="WH-like_DNA-bd_sf"/>
</dbReference>
<dbReference type="CDD" id="cd07377">
    <property type="entry name" value="WHTH_GntR"/>
    <property type="match status" value="1"/>
</dbReference>
<accession>A0A1H8ZEL1</accession>
<dbReference type="InterPro" id="IPR000524">
    <property type="entry name" value="Tscrpt_reg_HTH_GntR"/>
</dbReference>
<name>A0A1H8ZEL1_9HYPH</name>
<dbReference type="InterPro" id="IPR008920">
    <property type="entry name" value="TF_FadR/GntR_C"/>
</dbReference>
<feature type="domain" description="HTH gntR-type" evidence="4">
    <location>
        <begin position="13"/>
        <end position="80"/>
    </location>
</feature>
<dbReference type="SMART" id="SM00895">
    <property type="entry name" value="FCD"/>
    <property type="match status" value="1"/>
</dbReference>
<dbReference type="PRINTS" id="PR00035">
    <property type="entry name" value="HTHGNTR"/>
</dbReference>
<dbReference type="RefSeq" id="WP_092494666.1">
    <property type="nucleotide sequence ID" value="NZ_FOFG01000001.1"/>
</dbReference>
<evidence type="ECO:0000313" key="6">
    <source>
        <dbReference type="Proteomes" id="UP000199647"/>
    </source>
</evidence>
<dbReference type="SMART" id="SM00345">
    <property type="entry name" value="HTH_GNTR"/>
    <property type="match status" value="1"/>
</dbReference>
<dbReference type="GO" id="GO:0003700">
    <property type="term" value="F:DNA-binding transcription factor activity"/>
    <property type="evidence" value="ECO:0007669"/>
    <property type="project" value="InterPro"/>
</dbReference>
<keyword evidence="3" id="KW-0804">Transcription</keyword>
<organism evidence="5 6">
    <name type="scientific">Faunimonas pinastri</name>
    <dbReference type="NCBI Taxonomy" id="1855383"/>
    <lineage>
        <taxon>Bacteria</taxon>
        <taxon>Pseudomonadati</taxon>
        <taxon>Pseudomonadota</taxon>
        <taxon>Alphaproteobacteria</taxon>
        <taxon>Hyphomicrobiales</taxon>
        <taxon>Afifellaceae</taxon>
        <taxon>Faunimonas</taxon>
    </lineage>
</organism>
<evidence type="ECO:0000313" key="5">
    <source>
        <dbReference type="EMBL" id="SEP62880.1"/>
    </source>
</evidence>
<keyword evidence="2 5" id="KW-0238">DNA-binding</keyword>
<protein>
    <submittedName>
        <fullName evidence="5">DNA-binding transcriptional regulator, GntR family</fullName>
    </submittedName>
</protein>